<dbReference type="EMBL" id="MDUX01000052">
    <property type="protein sequence ID" value="KAF7598351.1"/>
    <property type="molecule type" value="Genomic_DNA"/>
</dbReference>
<feature type="compositionally biased region" description="Basic and acidic residues" evidence="1">
    <location>
        <begin position="97"/>
        <end position="128"/>
    </location>
</feature>
<accession>A0A272EPC3</accession>
<reference evidence="4 5" key="2">
    <citation type="submission" date="2017-07" db="EMBL/GenBank/DDBJ databases">
        <title>Candidatus Dactylopiibacterium carminicum, a nitrogen-fixing symbiont of the cochineal insect Dactylopius coccus and Dactylopius opuntiae (Hemiptera: Coccoidea: Dactylopiidae).</title>
        <authorList>
            <person name="Vera A."/>
        </authorList>
    </citation>
    <scope>NUCLEOTIDE SEQUENCE [LARGE SCALE GENOMIC DNA]</scope>
    <source>
        <strain evidence="4 5">NFDCM</strain>
    </source>
</reference>
<reference evidence="3 6" key="1">
    <citation type="submission" date="2016-08" db="EMBL/GenBank/DDBJ databases">
        <title>Candidatus Dactylopiibacterium carminicum genome sequence.</title>
        <authorList>
            <person name="Ramirez-Puebla S.T."/>
            <person name="Ormeno-Orrillo E."/>
            <person name="Vera-Ponce De Leon A."/>
            <person name="Luis L."/>
            <person name="Sanchez-Flores A."/>
            <person name="Monica R."/>
            <person name="Martinez-Romero E."/>
        </authorList>
    </citation>
    <scope>NUCLEOTIDE SEQUENCE [LARGE SCALE GENOMIC DNA]</scope>
    <source>
        <strain evidence="3">END1</strain>
    </source>
</reference>
<feature type="region of interest" description="Disordered" evidence="1">
    <location>
        <begin position="51"/>
        <end position="128"/>
    </location>
</feature>
<comment type="caution">
    <text evidence="4">The sequence shown here is derived from an EMBL/GenBank/DDBJ whole genome shotgun (WGS) entry which is preliminary data.</text>
</comment>
<protein>
    <submittedName>
        <fullName evidence="4">DUF4124 domain-containing protein</fullName>
    </submittedName>
</protein>
<dbReference type="OrthoDB" id="9181422at2"/>
<dbReference type="EMBL" id="NMRN01000052">
    <property type="protein sequence ID" value="PAS91963.1"/>
    <property type="molecule type" value="Genomic_DNA"/>
</dbReference>
<evidence type="ECO:0000313" key="4">
    <source>
        <dbReference type="EMBL" id="PAS91963.1"/>
    </source>
</evidence>
<dbReference type="AlphaFoldDB" id="A0A272EPC3"/>
<proteinExistence type="predicted"/>
<evidence type="ECO:0000313" key="6">
    <source>
        <dbReference type="Proteomes" id="UP000623509"/>
    </source>
</evidence>
<evidence type="ECO:0000259" key="2">
    <source>
        <dbReference type="Pfam" id="PF13511"/>
    </source>
</evidence>
<evidence type="ECO:0000313" key="3">
    <source>
        <dbReference type="EMBL" id="KAF7598351.1"/>
    </source>
</evidence>
<dbReference type="Pfam" id="PF13511">
    <property type="entry name" value="DUF4124"/>
    <property type="match status" value="1"/>
</dbReference>
<dbReference type="InterPro" id="IPR025392">
    <property type="entry name" value="DUF4124"/>
</dbReference>
<name>A0A272EPC3_9RHOO</name>
<organism evidence="4 5">
    <name type="scientific">Candidatus Dactylopiibacterium carminicum</name>
    <dbReference type="NCBI Taxonomy" id="857335"/>
    <lineage>
        <taxon>Bacteria</taxon>
        <taxon>Pseudomonadati</taxon>
        <taxon>Pseudomonadota</taxon>
        <taxon>Betaproteobacteria</taxon>
        <taxon>Rhodocyclales</taxon>
        <taxon>Rhodocyclaceae</taxon>
        <taxon>Candidatus Dactylopiibacterium</taxon>
    </lineage>
</organism>
<evidence type="ECO:0000256" key="1">
    <source>
        <dbReference type="SAM" id="MobiDB-lite"/>
    </source>
</evidence>
<dbReference type="Proteomes" id="UP000623509">
    <property type="component" value="Unassembled WGS sequence"/>
</dbReference>
<gene>
    <name evidence="3" type="ORF">BGI27_13725</name>
    <name evidence="4" type="ORF">CGU29_13655</name>
</gene>
<keyword evidence="6" id="KW-1185">Reference proteome</keyword>
<feature type="compositionally biased region" description="Low complexity" evidence="1">
    <location>
        <begin position="79"/>
        <end position="91"/>
    </location>
</feature>
<feature type="domain" description="DUF4124" evidence="2">
    <location>
        <begin position="30"/>
        <end position="83"/>
    </location>
</feature>
<dbReference type="Proteomes" id="UP000216107">
    <property type="component" value="Unassembled WGS sequence"/>
</dbReference>
<sequence>MSIIQGRNILVNQPARLGSLPMKSRALSFLLLATFSLGVNAQIYTWKDANGRTHFSDQPPTGVEARTTRGKTSPPQPQSEPAASEPSASASGPRGWQEQDKEFRERRAKQAEDAAKAKEEAAAKAEKAQYCDSLRRNLTLMERGGRVGMPTAGGETEIMSDAQLKAEAERLRTQLARDCR</sequence>
<evidence type="ECO:0000313" key="5">
    <source>
        <dbReference type="Proteomes" id="UP000216107"/>
    </source>
</evidence>